<sequence length="90" mass="9804">MPGVVCAQSEPHAVSGPAPRNAMRCDAMLDPAALSPSVWSVVAEAAKWPVGWAGDDGEHPIKRQRRRRACAREGQRLPIAAQHLPSFRLR</sequence>
<proteinExistence type="predicted"/>
<organism evidence="2 3">
    <name type="scientific">Moelleriella libera RCEF 2490</name>
    <dbReference type="NCBI Taxonomy" id="1081109"/>
    <lineage>
        <taxon>Eukaryota</taxon>
        <taxon>Fungi</taxon>
        <taxon>Dikarya</taxon>
        <taxon>Ascomycota</taxon>
        <taxon>Pezizomycotina</taxon>
        <taxon>Sordariomycetes</taxon>
        <taxon>Hypocreomycetidae</taxon>
        <taxon>Hypocreales</taxon>
        <taxon>Clavicipitaceae</taxon>
        <taxon>Moelleriella</taxon>
    </lineage>
</organism>
<gene>
    <name evidence="2" type="ORF">AAL_05331</name>
</gene>
<comment type="caution">
    <text evidence="2">The sequence shown here is derived from an EMBL/GenBank/DDBJ whole genome shotgun (WGS) entry which is preliminary data.</text>
</comment>
<reference evidence="2 3" key="1">
    <citation type="journal article" date="2016" name="Genome Biol. Evol.">
        <title>Divergent and convergent evolution of fungal pathogenicity.</title>
        <authorList>
            <person name="Shang Y."/>
            <person name="Xiao G."/>
            <person name="Zheng P."/>
            <person name="Cen K."/>
            <person name="Zhan S."/>
            <person name="Wang C."/>
        </authorList>
    </citation>
    <scope>NUCLEOTIDE SEQUENCE [LARGE SCALE GENOMIC DNA]</scope>
    <source>
        <strain evidence="2 3">RCEF 2490</strain>
    </source>
</reference>
<dbReference type="Proteomes" id="UP000078544">
    <property type="component" value="Unassembled WGS sequence"/>
</dbReference>
<evidence type="ECO:0000256" key="1">
    <source>
        <dbReference type="SAM" id="MobiDB-lite"/>
    </source>
</evidence>
<dbReference type="EMBL" id="AZGY01000011">
    <property type="protein sequence ID" value="KZZ94364.1"/>
    <property type="molecule type" value="Genomic_DNA"/>
</dbReference>
<dbReference type="AlphaFoldDB" id="A0A168AU84"/>
<keyword evidence="3" id="KW-1185">Reference proteome</keyword>
<evidence type="ECO:0000313" key="2">
    <source>
        <dbReference type="EMBL" id="KZZ94364.1"/>
    </source>
</evidence>
<evidence type="ECO:0000313" key="3">
    <source>
        <dbReference type="Proteomes" id="UP000078544"/>
    </source>
</evidence>
<accession>A0A168AU84</accession>
<feature type="region of interest" description="Disordered" evidence="1">
    <location>
        <begin position="1"/>
        <end position="20"/>
    </location>
</feature>
<name>A0A168AU84_9HYPO</name>
<protein>
    <submittedName>
        <fullName evidence="2">Uncharacterized protein</fullName>
    </submittedName>
</protein>